<feature type="region of interest" description="Disordered" evidence="1">
    <location>
        <begin position="712"/>
        <end position="785"/>
    </location>
</feature>
<feature type="compositionally biased region" description="Polar residues" evidence="1">
    <location>
        <begin position="732"/>
        <end position="764"/>
    </location>
</feature>
<protein>
    <submittedName>
        <fullName evidence="2">Uncharacterized protein</fullName>
    </submittedName>
</protein>
<evidence type="ECO:0000313" key="3">
    <source>
        <dbReference type="Proteomes" id="UP001447188"/>
    </source>
</evidence>
<evidence type="ECO:0000313" key="2">
    <source>
        <dbReference type="EMBL" id="KAL0639199.1"/>
    </source>
</evidence>
<accession>A0ABR3GTD3</accession>
<feature type="region of interest" description="Disordered" evidence="1">
    <location>
        <begin position="182"/>
        <end position="202"/>
    </location>
</feature>
<dbReference type="Proteomes" id="UP001447188">
    <property type="component" value="Unassembled WGS sequence"/>
</dbReference>
<feature type="compositionally biased region" description="Polar residues" evidence="1">
    <location>
        <begin position="233"/>
        <end position="243"/>
    </location>
</feature>
<sequence length="871" mass="95065">MNWTGGTRVRHSRPSSDIHRLQKRYFARVRAAQSSIHSVTHAGPHSVLGAEASASGHVKRKRLPIPALDIIVRKDGDASQEIAMKRRKLLEVTDGVGTSTPASPVYSVGDAGRGSGGLRSKKQLLLETDNWVCTTLARPLVLKKQADEPSGRRRTAGEKVAKPLGLDLCEPPIAPVRFHQARDAESETTTHSAPIYPSPERQTYLNAGRDANRMVGRAFQNLSDGGYVQIGGSTQAGNRTATPRSFGERGSVQGGMSNISEETMLFDLDGRQERYETPPQLSPFSTQPIRRANEIFGNGYQAPCVQDGSEDIIYYPRDPRWECVGRDRHVTDQFPSSPLAPYSQNIHNQGKLLYRNPFLAGSQEPADSLTGEIERAVADVDPNSPPTILPTIHLRPEPVTPPPHSQISLPPAGGDSEYQGGPYSRYLTYGRHQALAPTGLNFLGLNRLCEEGIEGTQNLSLMAYASSSGSAFGDDDEEGGSWMLGSNISPEPYEKYDDNTDVSLRESEDDWETFLRHDVLTGGGGVEHEETRDDAQSYLDQVGIWEKHSGDFGDQALVENQCSDSEEECRDFYDQGVNVVSVISASNTTAIPDPGELRAATPGLCLQPEEEEEEEEKKGAFWEGFPEEPLEESCNIGDNVVGQKPPAGKQDAERRLDLCRVNDETTVETSATPREVENVIKNKSAPALNLDGDEDRAWRMFVFGDLDDQESIKGLEHPRPKPLKKPSLKPVSQFSRVQSPELQLPSHPQRSSSIQPPDFQSTAGATVGSGSLPDSGDGTSMAGTPTARWRSKFFDTSLTSSPVTSPVCARLEAVGRGRGEKRLITDWLGGGSVNKKGKNKKTKGVNDGEGETEVDENRGARGTKVDAIEEW</sequence>
<feature type="region of interest" description="Disordered" evidence="1">
    <location>
        <begin position="233"/>
        <end position="255"/>
    </location>
</feature>
<feature type="region of interest" description="Disordered" evidence="1">
    <location>
        <begin position="377"/>
        <end position="419"/>
    </location>
</feature>
<gene>
    <name evidence="2" type="ORF">Q9L58_001658</name>
</gene>
<organism evidence="2 3">
    <name type="scientific">Discina gigas</name>
    <dbReference type="NCBI Taxonomy" id="1032678"/>
    <lineage>
        <taxon>Eukaryota</taxon>
        <taxon>Fungi</taxon>
        <taxon>Dikarya</taxon>
        <taxon>Ascomycota</taxon>
        <taxon>Pezizomycotina</taxon>
        <taxon>Pezizomycetes</taxon>
        <taxon>Pezizales</taxon>
        <taxon>Discinaceae</taxon>
        <taxon>Discina</taxon>
    </lineage>
</organism>
<comment type="caution">
    <text evidence="2">The sequence shown here is derived from an EMBL/GenBank/DDBJ whole genome shotgun (WGS) entry which is preliminary data.</text>
</comment>
<proteinExistence type="predicted"/>
<feature type="compositionally biased region" description="Basic and acidic residues" evidence="1">
    <location>
        <begin position="855"/>
        <end position="871"/>
    </location>
</feature>
<dbReference type="EMBL" id="JBBBZM010000013">
    <property type="protein sequence ID" value="KAL0639199.1"/>
    <property type="molecule type" value="Genomic_DNA"/>
</dbReference>
<feature type="region of interest" description="Disordered" evidence="1">
    <location>
        <begin position="827"/>
        <end position="871"/>
    </location>
</feature>
<reference evidence="2 3" key="1">
    <citation type="submission" date="2024-02" db="EMBL/GenBank/DDBJ databases">
        <title>Discinaceae phylogenomics.</title>
        <authorList>
            <person name="Dirks A.C."/>
            <person name="James T.Y."/>
        </authorList>
    </citation>
    <scope>NUCLEOTIDE SEQUENCE [LARGE SCALE GENOMIC DNA]</scope>
    <source>
        <strain evidence="2 3">ACD0624</strain>
    </source>
</reference>
<keyword evidence="3" id="KW-1185">Reference proteome</keyword>
<evidence type="ECO:0000256" key="1">
    <source>
        <dbReference type="SAM" id="MobiDB-lite"/>
    </source>
</evidence>
<name>A0ABR3GTD3_9PEZI</name>